<sequence>MAENIDCSEVECEECMSEEIIQYAKAMYYNLNENERMIFEKVISEDKDLIEFHKKYINPSYTLTINSRVRRSAWGEVTSAVNALKNNLNALNLSAAVRYALIACGTGGVGAALEPTLVGEAIAAIIVGVPTVTVVALNWDEVSKNWDGIVKAFEDAFRPLGRKVTRSITVALDKLRDKAKRSEKDEPKVEDVAGRSGWTKEKSEDEVLSKVNGKKAPATKGRDGTVKIPVVDKKTGKVIGEIHLKQPVKGKGKTKYPSHYHDKTNKLGKGSGHHWYW</sequence>
<reference evidence="2" key="1">
    <citation type="journal article" date="2023" name="Int. J. Syst. Evol. Microbiol.">
        <title>&lt;i&gt;Holtiella tumoricola&lt;/i&gt; gen. nov. sp. nov., isolated from a human clinical sample.</title>
        <authorList>
            <person name="Allen-Vercoe E."/>
            <person name="Daigneault M.C."/>
            <person name="Vancuren S.J."/>
            <person name="Cochrane K."/>
            <person name="O'Neal L.L."/>
            <person name="Sankaranarayanan K."/>
            <person name="Lawson P.A."/>
        </authorList>
    </citation>
    <scope>NUCLEOTIDE SEQUENCE</scope>
    <source>
        <strain evidence="2">CC70A</strain>
    </source>
</reference>
<dbReference type="Proteomes" id="UP001169242">
    <property type="component" value="Unassembled WGS sequence"/>
</dbReference>
<evidence type="ECO:0000313" key="2">
    <source>
        <dbReference type="EMBL" id="MDA3730087.1"/>
    </source>
</evidence>
<feature type="compositionally biased region" description="Basic and acidic residues" evidence="1">
    <location>
        <begin position="177"/>
        <end position="208"/>
    </location>
</feature>
<gene>
    <name evidence="2" type="ORF">PBV87_00980</name>
</gene>
<feature type="region of interest" description="Disordered" evidence="1">
    <location>
        <begin position="177"/>
        <end position="222"/>
    </location>
</feature>
<dbReference type="AlphaFoldDB" id="A0AA42DJG7"/>
<protein>
    <submittedName>
        <fullName evidence="2">Uncharacterized protein</fullName>
    </submittedName>
</protein>
<feature type="region of interest" description="Disordered" evidence="1">
    <location>
        <begin position="248"/>
        <end position="277"/>
    </location>
</feature>
<proteinExistence type="predicted"/>
<evidence type="ECO:0000256" key="1">
    <source>
        <dbReference type="SAM" id="MobiDB-lite"/>
    </source>
</evidence>
<keyword evidence="3" id="KW-1185">Reference proteome</keyword>
<name>A0AA42DJG7_9FIRM</name>
<dbReference type="EMBL" id="JAQIFT010000007">
    <property type="protein sequence ID" value="MDA3730087.1"/>
    <property type="molecule type" value="Genomic_DNA"/>
</dbReference>
<organism evidence="2 3">
    <name type="scientific">Holtiella tumoricola</name>
    <dbReference type="NCBI Taxonomy" id="3018743"/>
    <lineage>
        <taxon>Bacteria</taxon>
        <taxon>Bacillati</taxon>
        <taxon>Bacillota</taxon>
        <taxon>Clostridia</taxon>
        <taxon>Lachnospirales</taxon>
        <taxon>Cellulosilyticaceae</taxon>
        <taxon>Holtiella</taxon>
    </lineage>
</organism>
<feature type="compositionally biased region" description="Basic residues" evidence="1">
    <location>
        <begin position="248"/>
        <end position="258"/>
    </location>
</feature>
<accession>A0AA42DJG7</accession>
<evidence type="ECO:0000313" key="3">
    <source>
        <dbReference type="Proteomes" id="UP001169242"/>
    </source>
</evidence>
<dbReference type="RefSeq" id="WP_271010825.1">
    <property type="nucleotide sequence ID" value="NZ_JAQIFT010000007.1"/>
</dbReference>
<comment type="caution">
    <text evidence="2">The sequence shown here is derived from an EMBL/GenBank/DDBJ whole genome shotgun (WGS) entry which is preliminary data.</text>
</comment>